<comment type="caution">
    <text evidence="3">The sequence shown here is derived from an EMBL/GenBank/DDBJ whole genome shotgun (WGS) entry which is preliminary data.</text>
</comment>
<sequence>MSSKLSLTFKRILLALLVFFVTFIIAFGITRAFHSIFNTTSNQTHETAKTNLSSSSSSKVKKKSTTDKGKNKQTSKTTQPKPTVTEDLKAEESSDVATATHVVATGETWYRIAYNNNLTTAQLKAINPGVVDLKAGMSIKIPQTANT</sequence>
<organism evidence="3 4">
    <name type="scientific">Weissella kandleri</name>
    <dbReference type="NCBI Taxonomy" id="1616"/>
    <lineage>
        <taxon>Bacteria</taxon>
        <taxon>Bacillati</taxon>
        <taxon>Bacillota</taxon>
        <taxon>Bacilli</taxon>
        <taxon>Lactobacillales</taxon>
        <taxon>Lactobacillaceae</taxon>
        <taxon>Weissella</taxon>
    </lineage>
</organism>
<dbReference type="InterPro" id="IPR036779">
    <property type="entry name" value="LysM_dom_sf"/>
</dbReference>
<dbReference type="CDD" id="cd00118">
    <property type="entry name" value="LysM"/>
    <property type="match status" value="1"/>
</dbReference>
<dbReference type="RefSeq" id="WP_057754661.1">
    <property type="nucleotide sequence ID" value="NZ_JQBP01000002.1"/>
</dbReference>
<feature type="region of interest" description="Disordered" evidence="1">
    <location>
        <begin position="44"/>
        <end position="97"/>
    </location>
</feature>
<gene>
    <name evidence="3" type="ORF">IV73_GL000640</name>
</gene>
<feature type="domain" description="LysM" evidence="2">
    <location>
        <begin position="100"/>
        <end position="142"/>
    </location>
</feature>
<evidence type="ECO:0000313" key="3">
    <source>
        <dbReference type="EMBL" id="KRN75471.1"/>
    </source>
</evidence>
<dbReference type="STRING" id="1616.IV73_GL000640"/>
<protein>
    <recommendedName>
        <fullName evidence="2">LysM domain-containing protein</fullName>
    </recommendedName>
</protein>
<dbReference type="SMART" id="SM00257">
    <property type="entry name" value="LysM"/>
    <property type="match status" value="1"/>
</dbReference>
<dbReference type="OrthoDB" id="2152150at2"/>
<evidence type="ECO:0000313" key="4">
    <source>
        <dbReference type="Proteomes" id="UP000051655"/>
    </source>
</evidence>
<dbReference type="EMBL" id="JQBP01000002">
    <property type="protein sequence ID" value="KRN75471.1"/>
    <property type="molecule type" value="Genomic_DNA"/>
</dbReference>
<dbReference type="AlphaFoldDB" id="A0A0R2JDR0"/>
<evidence type="ECO:0000256" key="1">
    <source>
        <dbReference type="SAM" id="MobiDB-lite"/>
    </source>
</evidence>
<keyword evidence="4" id="KW-1185">Reference proteome</keyword>
<feature type="compositionally biased region" description="Low complexity" evidence="1">
    <location>
        <begin position="49"/>
        <end position="58"/>
    </location>
</feature>
<name>A0A0R2JDR0_9LACO</name>
<dbReference type="InterPro" id="IPR018392">
    <property type="entry name" value="LysM"/>
</dbReference>
<evidence type="ECO:0000259" key="2">
    <source>
        <dbReference type="SMART" id="SM00257"/>
    </source>
</evidence>
<dbReference type="Proteomes" id="UP000051655">
    <property type="component" value="Unassembled WGS sequence"/>
</dbReference>
<dbReference type="Gene3D" id="3.10.350.10">
    <property type="entry name" value="LysM domain"/>
    <property type="match status" value="1"/>
</dbReference>
<dbReference type="PATRIC" id="fig|1616.3.peg.658"/>
<reference evidence="3 4" key="1">
    <citation type="journal article" date="2015" name="Genome Announc.">
        <title>Expanding the biotechnology potential of lactobacilli through comparative genomics of 213 strains and associated genera.</title>
        <authorList>
            <person name="Sun Z."/>
            <person name="Harris H.M."/>
            <person name="McCann A."/>
            <person name="Guo C."/>
            <person name="Argimon S."/>
            <person name="Zhang W."/>
            <person name="Yang X."/>
            <person name="Jeffery I.B."/>
            <person name="Cooney J.C."/>
            <person name="Kagawa T.F."/>
            <person name="Liu W."/>
            <person name="Song Y."/>
            <person name="Salvetti E."/>
            <person name="Wrobel A."/>
            <person name="Rasinkangas P."/>
            <person name="Parkhill J."/>
            <person name="Rea M.C."/>
            <person name="O'Sullivan O."/>
            <person name="Ritari J."/>
            <person name="Douillard F.P."/>
            <person name="Paul Ross R."/>
            <person name="Yang R."/>
            <person name="Briner A.E."/>
            <person name="Felis G.E."/>
            <person name="de Vos W.M."/>
            <person name="Barrangou R."/>
            <person name="Klaenhammer T.R."/>
            <person name="Caufield P.W."/>
            <person name="Cui Y."/>
            <person name="Zhang H."/>
            <person name="O'Toole P.W."/>
        </authorList>
    </citation>
    <scope>NUCLEOTIDE SEQUENCE [LARGE SCALE GENOMIC DNA]</scope>
    <source>
        <strain evidence="3 4">DSM 20593</strain>
    </source>
</reference>
<proteinExistence type="predicted"/>
<feature type="compositionally biased region" description="Low complexity" evidence="1">
    <location>
        <begin position="72"/>
        <end position="83"/>
    </location>
</feature>
<accession>A0A0R2JDR0</accession>
<dbReference type="SUPFAM" id="SSF54106">
    <property type="entry name" value="LysM domain"/>
    <property type="match status" value="1"/>
</dbReference>
<dbReference type="Pfam" id="PF01476">
    <property type="entry name" value="LysM"/>
    <property type="match status" value="1"/>
</dbReference>